<feature type="compositionally biased region" description="Polar residues" evidence="3">
    <location>
        <begin position="464"/>
        <end position="474"/>
    </location>
</feature>
<gene>
    <name evidence="6" type="ORF">ACFPCZ_14415</name>
</gene>
<feature type="domain" description="LamG-like jellyroll fold" evidence="5">
    <location>
        <begin position="996"/>
        <end position="1139"/>
    </location>
</feature>
<evidence type="ECO:0000256" key="3">
    <source>
        <dbReference type="SAM" id="MobiDB-lite"/>
    </source>
</evidence>
<sequence>MLRTIRAGAAATAAAVLAALLPAASAGADTAEQPPEDHPAQSQAQHAAEVTGERVAIEEFTDEKSRVFAEPDGSFTLEQSPVPQRVRTEQGWAPVDTDLVSDGDGGLRPKAAPAELAFSAGGESTPMVTIGLGAKSVSLDWPGTLPEPTVEGAQATYPDVLPDVDLVLTASADGFSQVLVVDSAEAAANPELAELQLGMDTVGVRMSEDAYGNLEALGDKGGQGVFVAPAPAMWDSSGQEGLSEQRQATTPQAGARLEQVETEVGLDSIRLVPDAGMLSDPDTEFPVFIDPSVSVKRKAWAYVNKQYPGANYFNSSDSDTGVGYEPQYHNTKRAFWRFSVYERTKKATTVINHATLRAKVTHAFGCTDAKFSLWRTRILTKSKARWNNQPEKLGKQDTVNVDKGRPACGGSGVEFDATTAYESAAGADNNSVTYGLYGNENRSNSNHDWRRFAKDPKLVVNYNNKPAQPSTGKMSDSRGGVCSTDADSPRLVNATSLRLRAQVRDYDSKYVGQKVKARFEWQRADGTDLGQADSAASDVDDWPDGSYRSATADGLPEHTPIRYRARAYDTQHWSAWSDWCYLEVDTQAPDTGPEVASPDYPAGDEASGSVGRPGEFTFSANGVEDASAYHYSVNDASCSQTAEPGQPGGDATVLITPREDGPNLVHARTSDAHGNSSACVLVYTFTAAEPAGAVSYFPLDEGQGTSAADAAEQGRTAEAEGAFAWDRGRVGAYDSGSYRLEGTAATLDGARVATAEPVVDTSQAFSVAAWVRLDEKTGNHTVVSQDGQVHSGFMLGYQSSYGLDNWVFKVPSADETGAADWTRAVSDQPAQAGVWTHLLGVYDPASGRARLYIDGVAQEVTETIAEPWQAQGPLVIGGAKFEGEPSDAWPGAVDDVRVWDRVVIGQASDGETGEDAHPETWHLANTPALQGRWQLDEGSGTQVADSSDHGLTGTLEGDPATVWNGAVNEVTLSPGATLDGVDERITTAEPAIRTDRSYSAAAWVRLDEIGVNSTAVSQDGDVHSGFYLGHQNTYDWDQWVFKMAPTDENGAGDWTRALSEDAPQLGAWVHLAATYDHTEATMTLYLDGVAEGTAAVDEAPWNATGPAVIGAARFEEALSDAWNGDIDDVHLYQGVLSPSQITTIRHGDLPPM</sequence>
<dbReference type="RefSeq" id="WP_344145483.1">
    <property type="nucleotide sequence ID" value="NZ_BAAAQI010000014.1"/>
</dbReference>
<dbReference type="EMBL" id="JBHSIY010000010">
    <property type="protein sequence ID" value="MFC4867829.1"/>
    <property type="molecule type" value="Genomic_DNA"/>
</dbReference>
<feature type="region of interest" description="Disordered" evidence="3">
    <location>
        <begin position="27"/>
        <end position="50"/>
    </location>
</feature>
<dbReference type="InterPro" id="IPR006558">
    <property type="entry name" value="LamG-like"/>
</dbReference>
<dbReference type="Pfam" id="PF13385">
    <property type="entry name" value="Laminin_G_3"/>
    <property type="match status" value="2"/>
</dbReference>
<evidence type="ECO:0000313" key="7">
    <source>
        <dbReference type="Proteomes" id="UP001595858"/>
    </source>
</evidence>
<name>A0ABV9SNA9_9ACTN</name>
<accession>A0ABV9SNA9</accession>
<dbReference type="PANTHER" id="PTHR46943:SF1">
    <property type="entry name" value="PENTRAXIN-RELATED PROTEIN PTX3"/>
    <property type="match status" value="1"/>
</dbReference>
<organism evidence="6 7">
    <name type="scientific">Streptomonospora arabica</name>
    <dbReference type="NCBI Taxonomy" id="412417"/>
    <lineage>
        <taxon>Bacteria</taxon>
        <taxon>Bacillati</taxon>
        <taxon>Actinomycetota</taxon>
        <taxon>Actinomycetes</taxon>
        <taxon>Streptosporangiales</taxon>
        <taxon>Nocardiopsidaceae</taxon>
        <taxon>Streptomonospora</taxon>
    </lineage>
</organism>
<dbReference type="Proteomes" id="UP001595858">
    <property type="component" value="Unassembled WGS sequence"/>
</dbReference>
<feature type="chain" id="PRO_5046989378" evidence="4">
    <location>
        <begin position="29"/>
        <end position="1152"/>
    </location>
</feature>
<evidence type="ECO:0000256" key="2">
    <source>
        <dbReference type="ARBA" id="ARBA00023157"/>
    </source>
</evidence>
<dbReference type="InterPro" id="IPR013320">
    <property type="entry name" value="ConA-like_dom_sf"/>
</dbReference>
<dbReference type="InterPro" id="IPR042837">
    <property type="entry name" value="PTX3"/>
</dbReference>
<feature type="region of interest" description="Disordered" evidence="3">
    <location>
        <begin position="464"/>
        <end position="487"/>
    </location>
</feature>
<dbReference type="SMART" id="SM00560">
    <property type="entry name" value="LamGL"/>
    <property type="match status" value="2"/>
</dbReference>
<dbReference type="SUPFAM" id="SSF49899">
    <property type="entry name" value="Concanavalin A-like lectins/glucanases"/>
    <property type="match status" value="2"/>
</dbReference>
<reference evidence="7" key="1">
    <citation type="journal article" date="2019" name="Int. J. Syst. Evol. Microbiol.">
        <title>The Global Catalogue of Microorganisms (GCM) 10K type strain sequencing project: providing services to taxonomists for standard genome sequencing and annotation.</title>
        <authorList>
            <consortium name="The Broad Institute Genomics Platform"/>
            <consortium name="The Broad Institute Genome Sequencing Center for Infectious Disease"/>
            <person name="Wu L."/>
            <person name="Ma J."/>
        </authorList>
    </citation>
    <scope>NUCLEOTIDE SEQUENCE [LARGE SCALE GENOMIC DNA]</scope>
    <source>
        <strain evidence="7">CGMCC 4.7304</strain>
    </source>
</reference>
<evidence type="ECO:0000256" key="1">
    <source>
        <dbReference type="ARBA" id="ARBA00022729"/>
    </source>
</evidence>
<dbReference type="PANTHER" id="PTHR46943">
    <property type="entry name" value="PENTRAXIN-RELATED PROTEIN PTX3"/>
    <property type="match status" value="1"/>
</dbReference>
<proteinExistence type="predicted"/>
<keyword evidence="2" id="KW-1015">Disulfide bond</keyword>
<evidence type="ECO:0000256" key="4">
    <source>
        <dbReference type="SAM" id="SignalP"/>
    </source>
</evidence>
<keyword evidence="7" id="KW-1185">Reference proteome</keyword>
<comment type="caution">
    <text evidence="6">The sequence shown here is derived from an EMBL/GenBank/DDBJ whole genome shotgun (WGS) entry which is preliminary data.</text>
</comment>
<feature type="domain" description="LamG-like jellyroll fold" evidence="5">
    <location>
        <begin position="763"/>
        <end position="907"/>
    </location>
</feature>
<evidence type="ECO:0000259" key="5">
    <source>
        <dbReference type="SMART" id="SM00560"/>
    </source>
</evidence>
<evidence type="ECO:0000313" key="6">
    <source>
        <dbReference type="EMBL" id="MFC4867829.1"/>
    </source>
</evidence>
<feature type="region of interest" description="Disordered" evidence="3">
    <location>
        <begin position="590"/>
        <end position="610"/>
    </location>
</feature>
<feature type="signal peptide" evidence="4">
    <location>
        <begin position="1"/>
        <end position="28"/>
    </location>
</feature>
<protein>
    <submittedName>
        <fullName evidence="6">LamG-like jellyroll fold domain-containing protein</fullName>
    </submittedName>
</protein>
<dbReference type="Gene3D" id="2.60.120.200">
    <property type="match status" value="2"/>
</dbReference>
<keyword evidence="1 4" id="KW-0732">Signal</keyword>